<keyword evidence="2" id="KW-1185">Reference proteome</keyword>
<accession>A0A1T5LNZ3</accession>
<name>A0A1T5LNZ3_9BACT</name>
<proteinExistence type="predicted"/>
<dbReference type="Proteomes" id="UP000190961">
    <property type="component" value="Unassembled WGS sequence"/>
</dbReference>
<evidence type="ECO:0000313" key="1">
    <source>
        <dbReference type="EMBL" id="SKC77703.1"/>
    </source>
</evidence>
<dbReference type="OrthoDB" id="1367303at2"/>
<evidence type="ECO:0000313" key="2">
    <source>
        <dbReference type="Proteomes" id="UP000190961"/>
    </source>
</evidence>
<dbReference type="EMBL" id="FUZU01000002">
    <property type="protein sequence ID" value="SKC77703.1"/>
    <property type="molecule type" value="Genomic_DNA"/>
</dbReference>
<sequence length="119" mass="13820">MKEDEIVSYTELTTWLDTTQDDSEFRVCAELLVRAINDWPITDLTDIAEFLAVLKDEVNKPLTLENLNAYLNKLEFKTEGDSWKMESIASLLEMFNAHLSDRTITLETILHNLTQHCRK</sequence>
<dbReference type="AlphaFoldDB" id="A0A1T5LNZ3"/>
<reference evidence="1 2" key="1">
    <citation type="submission" date="2017-02" db="EMBL/GenBank/DDBJ databases">
        <authorList>
            <person name="Peterson S.W."/>
        </authorList>
    </citation>
    <scope>NUCLEOTIDE SEQUENCE [LARGE SCALE GENOMIC DNA]</scope>
    <source>
        <strain evidence="1 2">DSM 25262</strain>
    </source>
</reference>
<gene>
    <name evidence="1" type="ORF">SAMN05660236_3624</name>
</gene>
<organism evidence="1 2">
    <name type="scientific">Ohtaekwangia koreensis</name>
    <dbReference type="NCBI Taxonomy" id="688867"/>
    <lineage>
        <taxon>Bacteria</taxon>
        <taxon>Pseudomonadati</taxon>
        <taxon>Bacteroidota</taxon>
        <taxon>Cytophagia</taxon>
        <taxon>Cytophagales</taxon>
        <taxon>Fulvivirgaceae</taxon>
        <taxon>Ohtaekwangia</taxon>
    </lineage>
</organism>
<dbReference type="RefSeq" id="WP_079688132.1">
    <property type="nucleotide sequence ID" value="NZ_FUZU01000002.1"/>
</dbReference>
<dbReference type="STRING" id="688867.SAMN05660236_3624"/>
<protein>
    <submittedName>
        <fullName evidence="1">Uncharacterized protein</fullName>
    </submittedName>
</protein>